<name>A0A059A8S5_EUCGR</name>
<organism evidence="1">
    <name type="scientific">Eucalyptus grandis</name>
    <name type="common">Flooded gum</name>
    <dbReference type="NCBI Taxonomy" id="71139"/>
    <lineage>
        <taxon>Eukaryota</taxon>
        <taxon>Viridiplantae</taxon>
        <taxon>Streptophyta</taxon>
        <taxon>Embryophyta</taxon>
        <taxon>Tracheophyta</taxon>
        <taxon>Spermatophyta</taxon>
        <taxon>Magnoliopsida</taxon>
        <taxon>eudicotyledons</taxon>
        <taxon>Gunneridae</taxon>
        <taxon>Pentapetalae</taxon>
        <taxon>rosids</taxon>
        <taxon>malvids</taxon>
        <taxon>Myrtales</taxon>
        <taxon>Myrtaceae</taxon>
        <taxon>Myrtoideae</taxon>
        <taxon>Eucalypteae</taxon>
        <taxon>Eucalyptus</taxon>
    </lineage>
</organism>
<protein>
    <submittedName>
        <fullName evidence="1">Uncharacterized protein</fullName>
    </submittedName>
</protein>
<dbReference type="EMBL" id="KK198763">
    <property type="protein sequence ID" value="KCW50139.1"/>
    <property type="molecule type" value="Genomic_DNA"/>
</dbReference>
<evidence type="ECO:0000313" key="1">
    <source>
        <dbReference type="EMBL" id="KCW50139.1"/>
    </source>
</evidence>
<gene>
    <name evidence="1" type="ORF">EUGRSUZ_K03569</name>
</gene>
<sequence length="116" mass="13137">MELDASKHILKPTDLFEMLGLKLVKISSQTRWADTSGTVAKRVHLKTVENLKIPYDDAENALPSHIRSQGYFPSPEMDAKGSSLLQSLPQKNAKIRLSSNECTEKKIFHLINFRKD</sequence>
<dbReference type="Gramene" id="KCW50139">
    <property type="protein sequence ID" value="KCW50139"/>
    <property type="gene ID" value="EUGRSUZ_K03569"/>
</dbReference>
<proteinExistence type="predicted"/>
<dbReference type="AlphaFoldDB" id="A0A059A8S5"/>
<reference evidence="1" key="1">
    <citation type="submission" date="2013-07" db="EMBL/GenBank/DDBJ databases">
        <title>The genome of Eucalyptus grandis.</title>
        <authorList>
            <person name="Schmutz J."/>
            <person name="Hayes R."/>
            <person name="Myburg A."/>
            <person name="Tuskan G."/>
            <person name="Grattapaglia D."/>
            <person name="Rokhsar D.S."/>
        </authorList>
    </citation>
    <scope>NUCLEOTIDE SEQUENCE</scope>
    <source>
        <tissue evidence="1">Leaf extractions</tissue>
    </source>
</reference>
<accession>A0A059A8S5</accession>
<dbReference type="InParanoid" id="A0A059A8S5"/>